<comment type="caution">
    <text evidence="4">Lacks conserved residue(s) required for the propagation of feature annotation.</text>
</comment>
<dbReference type="EC" id="1.1.1.86" evidence="1"/>
<comment type="similarity">
    <text evidence="4">Belongs to the ketol-acid reductoisomerase family.</text>
</comment>
<keyword evidence="4 6" id="KW-0560">Oxidoreductase</keyword>
<evidence type="ECO:0000313" key="6">
    <source>
        <dbReference type="EMBL" id="HHI88888.1"/>
    </source>
</evidence>
<dbReference type="GO" id="GO:0004455">
    <property type="term" value="F:ketol-acid reductoisomerase activity"/>
    <property type="evidence" value="ECO:0007669"/>
    <property type="project" value="UniProtKB-UniRule"/>
</dbReference>
<evidence type="ECO:0000256" key="3">
    <source>
        <dbReference type="ARBA" id="ARBA00049021"/>
    </source>
</evidence>
<dbReference type="SUPFAM" id="SSF48179">
    <property type="entry name" value="6-phosphogluconate dehydrogenase C-terminal domain-like"/>
    <property type="match status" value="1"/>
</dbReference>
<dbReference type="Gene3D" id="6.10.240.10">
    <property type="match status" value="1"/>
</dbReference>
<name>A0A7V5U172_9PROT</name>
<evidence type="ECO:0000259" key="5">
    <source>
        <dbReference type="PROSITE" id="PS51851"/>
    </source>
</evidence>
<feature type="non-terminal residue" evidence="6">
    <location>
        <position position="1"/>
    </location>
</feature>
<evidence type="ECO:0000256" key="1">
    <source>
        <dbReference type="ARBA" id="ARBA00013102"/>
    </source>
</evidence>
<evidence type="ECO:0000256" key="2">
    <source>
        <dbReference type="ARBA" id="ARBA00015731"/>
    </source>
</evidence>
<dbReference type="AlphaFoldDB" id="A0A7V5U172"/>
<dbReference type="GO" id="GO:0009097">
    <property type="term" value="P:isoleucine biosynthetic process"/>
    <property type="evidence" value="ECO:0007669"/>
    <property type="project" value="UniProtKB-UniRule"/>
</dbReference>
<dbReference type="InterPro" id="IPR000506">
    <property type="entry name" value="KARI_C"/>
</dbReference>
<keyword evidence="4" id="KW-0028">Amino-acid biosynthesis</keyword>
<dbReference type="Proteomes" id="UP000885806">
    <property type="component" value="Unassembled WGS sequence"/>
</dbReference>
<accession>A0A7V5U172</accession>
<dbReference type="PROSITE" id="PS51851">
    <property type="entry name" value="KARI_C"/>
    <property type="match status" value="1"/>
</dbReference>
<comment type="catalytic activity">
    <reaction evidence="3">
        <text>(2R)-2,3-dihydroxy-3-methylbutanoate + NADP(+) = (2S)-2-acetolactate + NADPH + H(+)</text>
        <dbReference type="Rhea" id="RHEA:22068"/>
        <dbReference type="ChEBI" id="CHEBI:15378"/>
        <dbReference type="ChEBI" id="CHEBI:49072"/>
        <dbReference type="ChEBI" id="CHEBI:57783"/>
        <dbReference type="ChEBI" id="CHEBI:58349"/>
        <dbReference type="ChEBI" id="CHEBI:58476"/>
        <dbReference type="EC" id="1.1.1.86"/>
    </reaction>
</comment>
<organism evidence="6">
    <name type="scientific">Hellea balneolensis</name>
    <dbReference type="NCBI Taxonomy" id="287478"/>
    <lineage>
        <taxon>Bacteria</taxon>
        <taxon>Pseudomonadati</taxon>
        <taxon>Pseudomonadota</taxon>
        <taxon>Alphaproteobacteria</taxon>
        <taxon>Maricaulales</taxon>
        <taxon>Robiginitomaculaceae</taxon>
        <taxon>Hellea</taxon>
    </lineage>
</organism>
<dbReference type="GO" id="GO:0009099">
    <property type="term" value="P:L-valine biosynthetic process"/>
    <property type="evidence" value="ECO:0007669"/>
    <property type="project" value="UniProtKB-UniRule"/>
</dbReference>
<dbReference type="InterPro" id="IPR008927">
    <property type="entry name" value="6-PGluconate_DH-like_C_sf"/>
</dbReference>
<feature type="domain" description="KARI C-terminal knotted" evidence="5">
    <location>
        <begin position="1"/>
        <end position="24"/>
    </location>
</feature>
<evidence type="ECO:0000256" key="4">
    <source>
        <dbReference type="PROSITE-ProRule" id="PRU01198"/>
    </source>
</evidence>
<reference evidence="6" key="1">
    <citation type="journal article" date="2020" name="mSystems">
        <title>Genome- and Community-Level Interaction Insights into Carbon Utilization and Element Cycling Functions of Hydrothermarchaeota in Hydrothermal Sediment.</title>
        <authorList>
            <person name="Zhou Z."/>
            <person name="Liu Y."/>
            <person name="Xu W."/>
            <person name="Pan J."/>
            <person name="Luo Z.H."/>
            <person name="Li M."/>
        </authorList>
    </citation>
    <scope>NUCLEOTIDE SEQUENCE [LARGE SCALE GENOMIC DNA]</scope>
    <source>
        <strain evidence="6">HyVt-538</strain>
    </source>
</reference>
<comment type="caution">
    <text evidence="6">The sequence shown here is derived from an EMBL/GenBank/DDBJ whole genome shotgun (WGS) entry which is preliminary data.</text>
</comment>
<sequence>RRRNMEAHLIETTGARLRDMMPWIKEGKVIDKEKN</sequence>
<dbReference type="EMBL" id="DROP01000199">
    <property type="protein sequence ID" value="HHI88888.1"/>
    <property type="molecule type" value="Genomic_DNA"/>
</dbReference>
<protein>
    <recommendedName>
        <fullName evidence="2">Ketol-acid reductoisomerase (NADP(+))</fullName>
        <ecNumber evidence="1">1.1.1.86</ecNumber>
    </recommendedName>
</protein>
<gene>
    <name evidence="6" type="ORF">ENK01_02950</name>
</gene>
<proteinExistence type="inferred from homology"/>
<keyword evidence="4" id="KW-0100">Branched-chain amino acid biosynthesis</keyword>